<sequence>MCGEKDLTKKQIIFLGTTASIPSIERFTQSIAICGSKECVLLDAGEGMQIRLSSAGIDHRRVKIIAITHIHGDHVHGLLPFIESLGLKISSQKTAERYTLKIIAPLNLCKYLYTALDIIKVGYQDENLEIQCAEARHLYQYDTFITSPSREFSLIPIPVEHGYGETYGYYVKTEVKKNTLGLFYSGDGVCGRVCIEKLKVAKPNIIIHEATFLDYPMDRARAYESMHSTVWEAANLAEEVGASLLVLTHISARYRDEDLRDYVSRARRVFRGDVVIAEDLAKIPLNIIQI</sequence>
<dbReference type="PANTHER" id="PTHR46018:SF2">
    <property type="entry name" value="ZINC PHOSPHODIESTERASE ELAC PROTEIN 1"/>
    <property type="match status" value="1"/>
</dbReference>
<proteinExistence type="predicted"/>
<dbReference type="Pfam" id="PF12706">
    <property type="entry name" value="Lactamase_B_2"/>
    <property type="match status" value="1"/>
</dbReference>
<name>A0A7C4JK42_9CREN</name>
<dbReference type="SUPFAM" id="SSF56281">
    <property type="entry name" value="Metallo-hydrolase/oxidoreductase"/>
    <property type="match status" value="1"/>
</dbReference>
<reference evidence="3" key="1">
    <citation type="journal article" date="2020" name="mSystems">
        <title>Genome- and Community-Level Interaction Insights into Carbon Utilization and Element Cycling Functions of Hydrothermarchaeota in Hydrothermal Sediment.</title>
        <authorList>
            <person name="Zhou Z."/>
            <person name="Liu Y."/>
            <person name="Xu W."/>
            <person name="Pan J."/>
            <person name="Luo Z.H."/>
            <person name="Li M."/>
        </authorList>
    </citation>
    <scope>NUCLEOTIDE SEQUENCE [LARGE SCALE GENOMIC DNA]</scope>
    <source>
        <strain evidence="3">SpSt-637</strain>
        <strain evidence="2">SpSt-667</strain>
    </source>
</reference>
<dbReference type="PANTHER" id="PTHR46018">
    <property type="entry name" value="ZINC PHOSPHODIESTERASE ELAC PROTEIN 1"/>
    <property type="match status" value="1"/>
</dbReference>
<dbReference type="AlphaFoldDB" id="A0A7C4JK42"/>
<evidence type="ECO:0000313" key="2">
    <source>
        <dbReference type="EMBL" id="HGQ35552.1"/>
    </source>
</evidence>
<accession>A0A7C4JK42</accession>
<evidence type="ECO:0000259" key="1">
    <source>
        <dbReference type="Pfam" id="PF12706"/>
    </source>
</evidence>
<dbReference type="InterPro" id="IPR001279">
    <property type="entry name" value="Metallo-B-lactamas"/>
</dbReference>
<protein>
    <submittedName>
        <fullName evidence="3">MBL fold metallo-hydrolase</fullName>
    </submittedName>
</protein>
<dbReference type="EMBL" id="DTBD01000005">
    <property type="protein sequence ID" value="HGQ63713.1"/>
    <property type="molecule type" value="Genomic_DNA"/>
</dbReference>
<evidence type="ECO:0000313" key="3">
    <source>
        <dbReference type="EMBL" id="HGQ63713.1"/>
    </source>
</evidence>
<dbReference type="InterPro" id="IPR036866">
    <property type="entry name" value="RibonucZ/Hydroxyglut_hydro"/>
</dbReference>
<comment type="caution">
    <text evidence="3">The sequence shown here is derived from an EMBL/GenBank/DDBJ whole genome shotgun (WGS) entry which is preliminary data.</text>
</comment>
<dbReference type="GO" id="GO:0042781">
    <property type="term" value="F:3'-tRNA processing endoribonuclease activity"/>
    <property type="evidence" value="ECO:0007669"/>
    <property type="project" value="TreeGrafter"/>
</dbReference>
<keyword evidence="3" id="KW-0378">Hydrolase</keyword>
<gene>
    <name evidence="3" type="ORF">ENU08_00470</name>
    <name evidence="2" type="ORF">ENU41_02595</name>
</gene>
<organism evidence="3">
    <name type="scientific">Ignisphaera aggregans</name>
    <dbReference type="NCBI Taxonomy" id="334771"/>
    <lineage>
        <taxon>Archaea</taxon>
        <taxon>Thermoproteota</taxon>
        <taxon>Thermoprotei</taxon>
        <taxon>Desulfurococcales</taxon>
        <taxon>Desulfurococcaceae</taxon>
        <taxon>Ignisphaera</taxon>
    </lineage>
</organism>
<feature type="domain" description="Metallo-beta-lactamase" evidence="1">
    <location>
        <begin position="40"/>
        <end position="250"/>
    </location>
</feature>
<dbReference type="EMBL" id="DTCK01000013">
    <property type="protein sequence ID" value="HGQ35552.1"/>
    <property type="molecule type" value="Genomic_DNA"/>
</dbReference>
<dbReference type="Gene3D" id="3.60.15.10">
    <property type="entry name" value="Ribonuclease Z/Hydroxyacylglutathione hydrolase-like"/>
    <property type="match status" value="1"/>
</dbReference>